<evidence type="ECO:0000256" key="6">
    <source>
        <dbReference type="SAM" id="MobiDB-lite"/>
    </source>
</evidence>
<dbReference type="GO" id="GO:1990918">
    <property type="term" value="P:double-strand break repair involved in meiotic recombination"/>
    <property type="evidence" value="ECO:0007669"/>
    <property type="project" value="TreeGrafter"/>
</dbReference>
<dbReference type="PANTHER" id="PTHR32086:SF0">
    <property type="entry name" value="FANCONI ANEMIA GROUP D2 PROTEIN"/>
    <property type="match status" value="1"/>
</dbReference>
<protein>
    <submittedName>
        <fullName evidence="7">Uncharacterized protein</fullName>
    </submittedName>
</protein>
<dbReference type="OrthoDB" id="27031at2759"/>
<feature type="compositionally biased region" description="Acidic residues" evidence="6">
    <location>
        <begin position="1442"/>
        <end position="1454"/>
    </location>
</feature>
<dbReference type="GO" id="GO:0031573">
    <property type="term" value="P:mitotic intra-S DNA damage checkpoint signaling"/>
    <property type="evidence" value="ECO:0007669"/>
    <property type="project" value="TreeGrafter"/>
</dbReference>
<dbReference type="GO" id="GO:0000793">
    <property type="term" value="C:condensed chromosome"/>
    <property type="evidence" value="ECO:0007669"/>
    <property type="project" value="TreeGrafter"/>
</dbReference>
<reference evidence="7 8" key="1">
    <citation type="journal article" date="2015" name="Genome Biol.">
        <title>Comparative genomics of Steinernema reveals deeply conserved gene regulatory networks.</title>
        <authorList>
            <person name="Dillman A.R."/>
            <person name="Macchietto M."/>
            <person name="Porter C.F."/>
            <person name="Rogers A."/>
            <person name="Williams B."/>
            <person name="Antoshechkin I."/>
            <person name="Lee M.M."/>
            <person name="Goodwin Z."/>
            <person name="Lu X."/>
            <person name="Lewis E.E."/>
            <person name="Goodrich-Blair H."/>
            <person name="Stock S.P."/>
            <person name="Adams B.J."/>
            <person name="Sternberg P.W."/>
            <person name="Mortazavi A."/>
        </authorList>
    </citation>
    <scope>NUCLEOTIDE SEQUENCE [LARGE SCALE GENOMIC DNA]</scope>
    <source>
        <strain evidence="7 8">ALL</strain>
    </source>
</reference>
<keyword evidence="2" id="KW-1017">Isopeptide bond</keyword>
<organism evidence="7 8">
    <name type="scientific">Steinernema carpocapsae</name>
    <name type="common">Entomopathogenic nematode</name>
    <dbReference type="NCBI Taxonomy" id="34508"/>
    <lineage>
        <taxon>Eukaryota</taxon>
        <taxon>Metazoa</taxon>
        <taxon>Ecdysozoa</taxon>
        <taxon>Nematoda</taxon>
        <taxon>Chromadorea</taxon>
        <taxon>Rhabditida</taxon>
        <taxon>Tylenchina</taxon>
        <taxon>Panagrolaimomorpha</taxon>
        <taxon>Strongyloidoidea</taxon>
        <taxon>Steinernematidae</taxon>
        <taxon>Steinernema</taxon>
    </lineage>
</organism>
<evidence type="ECO:0000256" key="2">
    <source>
        <dbReference type="ARBA" id="ARBA00022499"/>
    </source>
</evidence>
<name>A0A4V6I7H8_STECR</name>
<dbReference type="GO" id="GO:0070182">
    <property type="term" value="F:DNA polymerase binding"/>
    <property type="evidence" value="ECO:0007669"/>
    <property type="project" value="TreeGrafter"/>
</dbReference>
<dbReference type="PANTHER" id="PTHR32086">
    <property type="entry name" value="FANCONI ANEMIA GROUP D2 PROTEIN"/>
    <property type="match status" value="1"/>
</dbReference>
<dbReference type="GO" id="GO:0007129">
    <property type="term" value="P:homologous chromosome pairing at meiosis"/>
    <property type="evidence" value="ECO:0007669"/>
    <property type="project" value="TreeGrafter"/>
</dbReference>
<evidence type="ECO:0000313" key="8">
    <source>
        <dbReference type="Proteomes" id="UP000298663"/>
    </source>
</evidence>
<dbReference type="EMBL" id="CM016762">
    <property type="protein sequence ID" value="TMS35143.1"/>
    <property type="molecule type" value="Genomic_DNA"/>
</dbReference>
<comment type="similarity">
    <text evidence="5">Belongs to the Fanconi anemia protein FANCD2 family.</text>
</comment>
<gene>
    <name evidence="7" type="ORF">L596_002603</name>
</gene>
<keyword evidence="8" id="KW-1185">Reference proteome</keyword>
<sequence>MNVSEEDDMFGSDDELNLANVLQASQSQNVNQGYMDQNAEIVDELDFRQGLARFQESQQVTANKRSTINPRTGEPVAIQSQIDEILFDLGIERHVNENDTEFYAIREGLNHAQMVSAIDEKFQDDPEKLEAFVDVLIKAFSDDDGGRFSLFSSGTVSCEGEEDTLLRALVLARTTQEVAFNLIIQKLDEFAKEDGHIRGARANRPAEAEQLKESALLCIDHLRQIYLIANCRSLLDAVFACEFGAWCSDIRAQFIEVIPELFPDITVQQECLVNLADLLLDGFQNDSLETPLALVKAMSMMNSSNVVRQRLRERLFEKVSSMEPEVIYEIVSLTIQWSRADTSRGAMVCILNQIRENVSFEKIIGVGADESEIRLPCVSLASRCILTIVQLINMKGAADIQSVAKYLQQSVAVEGTQDDELECENAVLKEFNIFDTMLALGMLNVENQTPIPKAILQCLKSQITTHLESFQDTLTTLLKLKEFSQPFMLGILHFANSMISLRDPELASIGAVAYEHLFISLAEGDARKVVLEKIFAHISYDEIAATAAVEALSNIMKTDGSTLLMFLPILLTVKEHFDCLNISNVRRMLQILVKVAFLTERYLEDYKNEVNPIIDDFLASENSRKKLWGVLGLWAHLELYLYKDTEMSDAEREKGIYERLKLAQARTDQCPGLKAEFYRSFANALRQNKNVVKSKYLFEWIKCVDAQMHRFRVPGEEANTFVWRVDHKSAEAIVTIELMTELLFYKKRCFPQTEAVLNQMKFVIDTDFHFTSDVENLSDEEKHKHCDFLFVTIELLRVILNMFTPFVKVTEDRDFAMLVQKRFELMCKCQEELRERIQKLGSYRLPSHTWTVELAEMVVVMKSKEELDKGKARRTKKPERARTNEGDDVNEEPASEMSSIGRAPRTQFVVPESSNDVAVEQLHQYFRPLNLSTTMDLLEMMPLRSKTTMYQLELLRKTFNLVVPLKRRISHLPWTTKLKLPGERFLPVHDKNELWHSISCHVKTILHVLKDAQRSVSENLKAPRLFAEDGDESLSDFREHELMPKIVSQCLEILYDILTRNDVTMLTNFKGDSGVEGLRQVLIEQIAQNTDEATSELDFPCATDEQKVVRFFLWRAQELPNIDAACVLLKILALFPGVPSSSVAKAQCAWNLMNKAWTDSENMTLKGAGFNKQIASILKHCLKFRSEEVRLHAMFAFISKYLPDIIPQAERENYLKLRPVDDDAEDVVFDQVSSEEYACPNIHKSTFASIFKTLFEVLTEAVSPKSMKTLSTSESLAQWRIASRCFYALSLFIRIKSLRSVYMVADAARGGRKFLDAISHSPGGFIALFNTPSKIANSSVDILNIIKNVQQGNRALQCIGVDAKQERNLSLLKLTPALRTSHEVFLQRMKRAFSDAGCAEAFSVGLLKSRTMDGEEVVSDRPSSSLSVGREANPQEMGDPFGSDEYETEEAITH</sequence>
<keyword evidence="4" id="KW-0539">Nucleus</keyword>
<accession>A0A4V6I7H8</accession>
<comment type="subcellular location">
    <subcellularLocation>
        <location evidence="1">Nucleus</location>
    </subcellularLocation>
</comment>
<dbReference type="STRING" id="34508.A0A4V6I7H8"/>
<dbReference type="GO" id="GO:0005634">
    <property type="term" value="C:nucleus"/>
    <property type="evidence" value="ECO:0007669"/>
    <property type="project" value="UniProtKB-SubCell"/>
</dbReference>
<reference evidence="7 8" key="2">
    <citation type="journal article" date="2019" name="G3 (Bethesda)">
        <title>Hybrid Assembly of the Genome of the Entomopathogenic Nematode Steinernema carpocapsae Identifies the X-Chromosome.</title>
        <authorList>
            <person name="Serra L."/>
            <person name="Macchietto M."/>
            <person name="Macias-Munoz A."/>
            <person name="McGill C.J."/>
            <person name="Rodriguez I.M."/>
            <person name="Rodriguez B."/>
            <person name="Murad R."/>
            <person name="Mortazavi A."/>
        </authorList>
    </citation>
    <scope>NUCLEOTIDE SEQUENCE [LARGE SCALE GENOMIC DNA]</scope>
    <source>
        <strain evidence="7 8">ALL</strain>
    </source>
</reference>
<feature type="region of interest" description="Disordered" evidence="6">
    <location>
        <begin position="868"/>
        <end position="905"/>
    </location>
</feature>
<evidence type="ECO:0000256" key="4">
    <source>
        <dbReference type="ARBA" id="ARBA00023242"/>
    </source>
</evidence>
<evidence type="ECO:0000313" key="7">
    <source>
        <dbReference type="EMBL" id="TMS35143.1"/>
    </source>
</evidence>
<dbReference type="GO" id="GO:0036297">
    <property type="term" value="P:interstrand cross-link repair"/>
    <property type="evidence" value="ECO:0007669"/>
    <property type="project" value="TreeGrafter"/>
</dbReference>
<dbReference type="InterPro" id="IPR029448">
    <property type="entry name" value="FANCD2"/>
</dbReference>
<feature type="region of interest" description="Disordered" evidence="6">
    <location>
        <begin position="1413"/>
        <end position="1454"/>
    </location>
</feature>
<evidence type="ECO:0000256" key="1">
    <source>
        <dbReference type="ARBA" id="ARBA00004123"/>
    </source>
</evidence>
<proteinExistence type="inferred from homology"/>
<dbReference type="SUPFAM" id="SSF48371">
    <property type="entry name" value="ARM repeat"/>
    <property type="match status" value="1"/>
</dbReference>
<comment type="caution">
    <text evidence="7">The sequence shown here is derived from an EMBL/GenBank/DDBJ whole genome shotgun (WGS) entry which is preliminary data.</text>
</comment>
<dbReference type="Pfam" id="PF14631">
    <property type="entry name" value="FancD2"/>
    <property type="match status" value="1"/>
</dbReference>
<dbReference type="InterPro" id="IPR016024">
    <property type="entry name" value="ARM-type_fold"/>
</dbReference>
<evidence type="ECO:0000256" key="5">
    <source>
        <dbReference type="ARBA" id="ARBA00093456"/>
    </source>
</evidence>
<dbReference type="EMBL" id="AZBU02000001">
    <property type="protein sequence ID" value="TMS35143.1"/>
    <property type="molecule type" value="Genomic_DNA"/>
</dbReference>
<dbReference type="Proteomes" id="UP000298663">
    <property type="component" value="Chromosome X"/>
</dbReference>
<keyword evidence="3" id="KW-0832">Ubl conjugation</keyword>
<evidence type="ECO:0000256" key="3">
    <source>
        <dbReference type="ARBA" id="ARBA00022843"/>
    </source>
</evidence>